<protein>
    <submittedName>
        <fullName evidence="1">Uncharacterized protein</fullName>
    </submittedName>
</protein>
<organism evidence="1 2">
    <name type="scientific">Pseudomonas asplenii</name>
    <dbReference type="NCBI Taxonomy" id="53407"/>
    <lineage>
        <taxon>Bacteria</taxon>
        <taxon>Pseudomonadati</taxon>
        <taxon>Pseudomonadota</taxon>
        <taxon>Gammaproteobacteria</taxon>
        <taxon>Pseudomonadales</taxon>
        <taxon>Pseudomonadaceae</taxon>
        <taxon>Pseudomonas</taxon>
    </lineage>
</organism>
<dbReference type="Proteomes" id="UP000037931">
    <property type="component" value="Unassembled WGS sequence"/>
</dbReference>
<dbReference type="OrthoDB" id="9959311at2"/>
<dbReference type="EMBL" id="JSYZ01000054">
    <property type="protein sequence ID" value="KPA87072.1"/>
    <property type="molecule type" value="Genomic_DNA"/>
</dbReference>
<comment type="caution">
    <text evidence="1">The sequence shown here is derived from an EMBL/GenBank/DDBJ whole genome shotgun (WGS) entry which is preliminary data.</text>
</comment>
<gene>
    <name evidence="1" type="ORF">PF66_06417</name>
</gene>
<name>A0A0M9GBT8_9PSED</name>
<dbReference type="AlphaFoldDB" id="A0A0M9GBT8"/>
<dbReference type="PATRIC" id="fig|50340.43.peg.5099"/>
<proteinExistence type="predicted"/>
<evidence type="ECO:0000313" key="2">
    <source>
        <dbReference type="Proteomes" id="UP000037931"/>
    </source>
</evidence>
<evidence type="ECO:0000313" key="1">
    <source>
        <dbReference type="EMBL" id="KPA87072.1"/>
    </source>
</evidence>
<reference evidence="1 2" key="1">
    <citation type="journal article" date="2015" name="PLoS ONE">
        <title>Rice-Infecting Pseudomonas Genomes Are Highly Accessorized and Harbor Multiple Putative Virulence Mechanisms to Cause Sheath Brown Rot.</title>
        <authorList>
            <person name="Quibod I.L."/>
            <person name="Grande G."/>
            <person name="Oreiro E.G."/>
            <person name="Borja F.N."/>
            <person name="Dossa G.S."/>
            <person name="Mauleon R."/>
            <person name="Cruz C.V."/>
            <person name="Oliva R."/>
        </authorList>
    </citation>
    <scope>NUCLEOTIDE SEQUENCE [LARGE SCALE GENOMIC DNA]</scope>
    <source>
        <strain evidence="1 2">IRRI 6609</strain>
    </source>
</reference>
<accession>A0A0M9GBT8</accession>
<keyword evidence="2" id="KW-1185">Reference proteome</keyword>
<dbReference type="RefSeq" id="WP_054064875.1">
    <property type="nucleotide sequence ID" value="NZ_JSYZ01000054.1"/>
</dbReference>
<sequence length="59" mass="6646">MVNKVKDEAELQAWDQYAAAAIATAYNSVHGRDARDFVLKATQRAAEIADALIEERRKR</sequence>